<dbReference type="STRING" id="3055.A0A2K3E207"/>
<comment type="similarity">
    <text evidence="2 8">Belongs to the glycosyltransferase 92 family.</text>
</comment>
<dbReference type="Pfam" id="PF01697">
    <property type="entry name" value="Glyco_transf_92"/>
    <property type="match status" value="1"/>
</dbReference>
<dbReference type="AlphaFoldDB" id="A0A2K3E207"/>
<organism evidence="11 12">
    <name type="scientific">Chlamydomonas reinhardtii</name>
    <name type="common">Chlamydomonas smithii</name>
    <dbReference type="NCBI Taxonomy" id="3055"/>
    <lineage>
        <taxon>Eukaryota</taxon>
        <taxon>Viridiplantae</taxon>
        <taxon>Chlorophyta</taxon>
        <taxon>core chlorophytes</taxon>
        <taxon>Chlorophyceae</taxon>
        <taxon>CS clade</taxon>
        <taxon>Chlamydomonadales</taxon>
        <taxon>Chlamydomonadaceae</taxon>
        <taxon>Chlamydomonas</taxon>
    </lineage>
</organism>
<evidence type="ECO:0000313" key="12">
    <source>
        <dbReference type="Proteomes" id="UP000006906"/>
    </source>
</evidence>
<accession>A0A2K3E207</accession>
<evidence type="ECO:0000256" key="8">
    <source>
        <dbReference type="RuleBase" id="RU366017"/>
    </source>
</evidence>
<dbReference type="Gramene" id="PNW86821">
    <property type="protein sequence ID" value="PNW86821"/>
    <property type="gene ID" value="CHLRE_02g097050v5"/>
</dbReference>
<evidence type="ECO:0000256" key="10">
    <source>
        <dbReference type="SAM" id="SignalP"/>
    </source>
</evidence>
<evidence type="ECO:0000256" key="3">
    <source>
        <dbReference type="ARBA" id="ARBA00022676"/>
    </source>
</evidence>
<dbReference type="GeneID" id="5725601"/>
<proteinExistence type="inferred from homology"/>
<dbReference type="InParanoid" id="A0A2K3E207"/>
<dbReference type="ExpressionAtlas" id="A0A2K3E207">
    <property type="expression patterns" value="differential"/>
</dbReference>
<feature type="signal peptide" evidence="10">
    <location>
        <begin position="1"/>
        <end position="31"/>
    </location>
</feature>
<dbReference type="InterPro" id="IPR008166">
    <property type="entry name" value="Glyco_transf_92"/>
</dbReference>
<keyword evidence="4 8" id="KW-0808">Transferase</keyword>
<evidence type="ECO:0000313" key="11">
    <source>
        <dbReference type="EMBL" id="PNW86821.1"/>
    </source>
</evidence>
<evidence type="ECO:0000256" key="5">
    <source>
        <dbReference type="ARBA" id="ARBA00022692"/>
    </source>
</evidence>
<protein>
    <recommendedName>
        <fullName evidence="8">Glycosyltransferase family 92 protein</fullName>
        <ecNumber evidence="8">2.4.1.-</ecNumber>
    </recommendedName>
</protein>
<feature type="chain" id="PRO_5014406232" description="Glycosyltransferase family 92 protein" evidence="10">
    <location>
        <begin position="32"/>
        <end position="371"/>
    </location>
</feature>
<comment type="subcellular location">
    <subcellularLocation>
        <location evidence="1">Membrane</location>
        <topology evidence="1">Single-pass membrane protein</topology>
    </subcellularLocation>
</comment>
<dbReference type="GO" id="GO:0016020">
    <property type="term" value="C:membrane"/>
    <property type="evidence" value="ECO:0007669"/>
    <property type="project" value="UniProtKB-SubCell"/>
</dbReference>
<evidence type="ECO:0000256" key="4">
    <source>
        <dbReference type="ARBA" id="ARBA00022679"/>
    </source>
</evidence>
<keyword evidence="6" id="KW-1133">Transmembrane helix</keyword>
<dbReference type="PANTHER" id="PTHR21461">
    <property type="entry name" value="GLYCOSYLTRANSFERASE FAMILY 92 PROTEIN"/>
    <property type="match status" value="1"/>
</dbReference>
<evidence type="ECO:0000256" key="2">
    <source>
        <dbReference type="ARBA" id="ARBA00007647"/>
    </source>
</evidence>
<gene>
    <name evidence="11" type="ORF">CHLRE_02g097050v5</name>
</gene>
<evidence type="ECO:0000256" key="6">
    <source>
        <dbReference type="ARBA" id="ARBA00022989"/>
    </source>
</evidence>
<dbReference type="PANTHER" id="PTHR21461:SF69">
    <property type="entry name" value="GLYCOSYLTRANSFERASE FAMILY 92 PROTEIN"/>
    <property type="match status" value="1"/>
</dbReference>
<dbReference type="RefSeq" id="XP_001700051.2">
    <property type="nucleotide sequence ID" value="XM_001699999.2"/>
</dbReference>
<dbReference type="GO" id="GO:0016757">
    <property type="term" value="F:glycosyltransferase activity"/>
    <property type="evidence" value="ECO:0000318"/>
    <property type="project" value="GO_Central"/>
</dbReference>
<dbReference type="GO" id="GO:0005737">
    <property type="term" value="C:cytoplasm"/>
    <property type="evidence" value="ECO:0000318"/>
    <property type="project" value="GO_Central"/>
</dbReference>
<dbReference type="EMBL" id="CM008963">
    <property type="protein sequence ID" value="PNW86821.1"/>
    <property type="molecule type" value="Genomic_DNA"/>
</dbReference>
<feature type="compositionally biased region" description="Basic residues" evidence="9">
    <location>
        <begin position="338"/>
        <end position="350"/>
    </location>
</feature>
<reference evidence="11 12" key="1">
    <citation type="journal article" date="2007" name="Science">
        <title>The Chlamydomonas genome reveals the evolution of key animal and plant functions.</title>
        <authorList>
            <person name="Merchant S.S."/>
            <person name="Prochnik S.E."/>
            <person name="Vallon O."/>
            <person name="Harris E.H."/>
            <person name="Karpowicz S.J."/>
            <person name="Witman G.B."/>
            <person name="Terry A."/>
            <person name="Salamov A."/>
            <person name="Fritz-Laylin L.K."/>
            <person name="Marechal-Drouard L."/>
            <person name="Marshall W.F."/>
            <person name="Qu L.H."/>
            <person name="Nelson D.R."/>
            <person name="Sanderfoot A.A."/>
            <person name="Spalding M.H."/>
            <person name="Kapitonov V.V."/>
            <person name="Ren Q."/>
            <person name="Ferris P."/>
            <person name="Lindquist E."/>
            <person name="Shapiro H."/>
            <person name="Lucas S.M."/>
            <person name="Grimwood J."/>
            <person name="Schmutz J."/>
            <person name="Cardol P."/>
            <person name="Cerutti H."/>
            <person name="Chanfreau G."/>
            <person name="Chen C.L."/>
            <person name="Cognat V."/>
            <person name="Croft M.T."/>
            <person name="Dent R."/>
            <person name="Dutcher S."/>
            <person name="Fernandez E."/>
            <person name="Fukuzawa H."/>
            <person name="Gonzalez-Ballester D."/>
            <person name="Gonzalez-Halphen D."/>
            <person name="Hallmann A."/>
            <person name="Hanikenne M."/>
            <person name="Hippler M."/>
            <person name="Inwood W."/>
            <person name="Jabbari K."/>
            <person name="Kalanon M."/>
            <person name="Kuras R."/>
            <person name="Lefebvre P.A."/>
            <person name="Lemaire S.D."/>
            <person name="Lobanov A.V."/>
            <person name="Lohr M."/>
            <person name="Manuell A."/>
            <person name="Meier I."/>
            <person name="Mets L."/>
            <person name="Mittag M."/>
            <person name="Mittelmeier T."/>
            <person name="Moroney J.V."/>
            <person name="Moseley J."/>
            <person name="Napoli C."/>
            <person name="Nedelcu A.M."/>
            <person name="Niyogi K."/>
            <person name="Novoselov S.V."/>
            <person name="Paulsen I.T."/>
            <person name="Pazour G."/>
            <person name="Purton S."/>
            <person name="Ral J.P."/>
            <person name="Riano-Pachon D.M."/>
            <person name="Riekhof W."/>
            <person name="Rymarquis L."/>
            <person name="Schroda M."/>
            <person name="Stern D."/>
            <person name="Umen J."/>
            <person name="Willows R."/>
            <person name="Wilson N."/>
            <person name="Zimmer S.L."/>
            <person name="Allmer J."/>
            <person name="Balk J."/>
            <person name="Bisova K."/>
            <person name="Chen C.J."/>
            <person name="Elias M."/>
            <person name="Gendler K."/>
            <person name="Hauser C."/>
            <person name="Lamb M.R."/>
            <person name="Ledford H."/>
            <person name="Long J.C."/>
            <person name="Minagawa J."/>
            <person name="Page M.D."/>
            <person name="Pan J."/>
            <person name="Pootakham W."/>
            <person name="Roje S."/>
            <person name="Rose A."/>
            <person name="Stahlberg E."/>
            <person name="Terauchi A.M."/>
            <person name="Yang P."/>
            <person name="Ball S."/>
            <person name="Bowler C."/>
            <person name="Dieckmann C.L."/>
            <person name="Gladyshev V.N."/>
            <person name="Green P."/>
            <person name="Jorgensen R."/>
            <person name="Mayfield S."/>
            <person name="Mueller-Roeber B."/>
            <person name="Rajamani S."/>
            <person name="Sayre R.T."/>
            <person name="Brokstein P."/>
            <person name="Dubchak I."/>
            <person name="Goodstein D."/>
            <person name="Hornick L."/>
            <person name="Huang Y.W."/>
            <person name="Jhaveri J."/>
            <person name="Luo Y."/>
            <person name="Martinez D."/>
            <person name="Ngau W.C."/>
            <person name="Otillar B."/>
            <person name="Poliakov A."/>
            <person name="Porter A."/>
            <person name="Szajkowski L."/>
            <person name="Werner G."/>
            <person name="Zhou K."/>
            <person name="Grigoriev I.V."/>
            <person name="Rokhsar D.S."/>
            <person name="Grossman A.R."/>
        </authorList>
    </citation>
    <scope>NUCLEOTIDE SEQUENCE [LARGE SCALE GENOMIC DNA]</scope>
    <source>
        <strain evidence="12">CC-503</strain>
    </source>
</reference>
<keyword evidence="10" id="KW-0732">Signal</keyword>
<evidence type="ECO:0000256" key="1">
    <source>
        <dbReference type="ARBA" id="ARBA00004167"/>
    </source>
</evidence>
<dbReference type="EC" id="2.4.1.-" evidence="8"/>
<evidence type="ECO:0000256" key="7">
    <source>
        <dbReference type="ARBA" id="ARBA00023136"/>
    </source>
</evidence>
<dbReference type="KEGG" id="cre:CHLRE_02g097050v5"/>
<dbReference type="PaxDb" id="3055-EDP07747"/>
<keyword evidence="12" id="KW-1185">Reference proteome</keyword>
<keyword evidence="5" id="KW-0812">Transmembrane</keyword>
<keyword evidence="3 8" id="KW-0328">Glycosyltransferase</keyword>
<keyword evidence="7" id="KW-0472">Membrane</keyword>
<feature type="region of interest" description="Disordered" evidence="9">
    <location>
        <begin position="322"/>
        <end position="371"/>
    </location>
</feature>
<evidence type="ECO:0000256" key="9">
    <source>
        <dbReference type="SAM" id="MobiDB-lite"/>
    </source>
</evidence>
<dbReference type="OrthoDB" id="2526284at2759"/>
<name>A0A2K3E207_CHLRE</name>
<sequence>MVPPSTIASRRLTLSLVFCIAISFLCKETIAGRLGFHKPGYLAACLLTRDGHRDVREWIEYHLFAGVEKIFVYDHNSSVPMIEEISDYVVSGKVQYTYLTSEVPRISKGEEFPGGFQGRIFGECIEQARGYYKWMMFTDLDEVTYVMDPKYGNSIPAVLRDYEHAGAVLIHRRDVGSSGVQERTPEQGLLATFNKCTGRISEHVKGIAQLDYATVSINAHCFDYKEGHLGLRLGDNRTVTRAATISDPPVDAPLLIYHYAGSVAEYMARSSKLAGGVSGMTKKDANMYHTLDAFAVHDCLAGQVAHTAMTAAGAFRPLPEHPCDDLSGLPPHEIERRRQMRKGRRAHRHDRSSMSRRLSNQGGATARRMLR</sequence>
<dbReference type="Proteomes" id="UP000006906">
    <property type="component" value="Chromosome 2"/>
</dbReference>